<feature type="signal peptide" evidence="9">
    <location>
        <begin position="1"/>
        <end position="32"/>
    </location>
</feature>
<sequence>MGRAVMVGRGPTGAGVLILSILIILTSEGCRAQKDGCGPTVLGPSSGTLSSLGYPGTYPNNTVCEWEIAVPRGNRIHFRFAELDIEDSDCQVNYLRLYNSTGPERSDWKYCGLGLKVKELIESTGNKVTVQFMSGTHHTGRGFYLSYSTTEHTLITCLDKGTDFPEAEFKYCPAGCLTSTEEISGTIPNGYRELQSSPLCLAAIHAGVVSNAAGGRISVVSSKGIHHYEGTLANNVTSTGTLSNSLFTFRTSCYGTLGLESGSVADTQLSASSVGEWNGEWAASGARLKKAGLPWAPSQTDQQQWLQIDLKREKRITITTTGSTLREYQSYVSAYRVLYSNDGHQWSIYRETNSTQDKIFQGNVNYLHEVRNNFIPPIKARFLRINPTLWHKRIALKLELLGCQLPATPTPDIRNTTMPPDVALAAVLVPVWVMVLTALILTVVCTWHWRNKKSSEGTYELPHWDRTWWKSMKQLLPSKMVETEESVRYSSSEVGRGAVPRLHAEPAYAQPLVSGVTTLGARSTFKPDEGPDPGYTDPDLYDAPISPDIYHAYAEPLPASGFEYATPIVVDMGCHPSGGSSLNQPTTVCSFVGAGPASLLTQTESDQLGRLAYDTPKNATGQVTATEDLTYQVP</sequence>
<dbReference type="Ensembl" id="ENSMALT00000005933.1">
    <property type="protein sequence ID" value="ENSMALP00000005802.1"/>
    <property type="gene ID" value="ENSMALG00000004133.1"/>
</dbReference>
<dbReference type="InterPro" id="IPR036609">
    <property type="entry name" value="LCCL_sf"/>
</dbReference>
<comment type="caution">
    <text evidence="7">Lacks conserved residue(s) required for the propagation of feature annotation.</text>
</comment>
<dbReference type="CDD" id="cd00057">
    <property type="entry name" value="FA58C"/>
    <property type="match status" value="1"/>
</dbReference>
<proteinExistence type="predicted"/>
<keyword evidence="5 8" id="KW-0472">Membrane</keyword>
<evidence type="ECO:0000256" key="4">
    <source>
        <dbReference type="ARBA" id="ARBA00022989"/>
    </source>
</evidence>
<evidence type="ECO:0000313" key="14">
    <source>
        <dbReference type="Proteomes" id="UP000261600"/>
    </source>
</evidence>
<dbReference type="SMART" id="SM00603">
    <property type="entry name" value="LCCL"/>
    <property type="match status" value="1"/>
</dbReference>
<dbReference type="SUPFAM" id="SSF69848">
    <property type="entry name" value="LCCL domain"/>
    <property type="match status" value="1"/>
</dbReference>
<accession>A0A3Q3ILY4</accession>
<dbReference type="STRING" id="43700.ENSMALP00000005802"/>
<dbReference type="InterPro" id="IPR000859">
    <property type="entry name" value="CUB_dom"/>
</dbReference>
<dbReference type="InterPro" id="IPR050633">
    <property type="entry name" value="Neuropilin_MCO_CoagFactor"/>
</dbReference>
<dbReference type="Pfam" id="PF00754">
    <property type="entry name" value="F5_F8_type_C"/>
    <property type="match status" value="1"/>
</dbReference>
<evidence type="ECO:0000256" key="6">
    <source>
        <dbReference type="ARBA" id="ARBA00023157"/>
    </source>
</evidence>
<dbReference type="FunFam" id="2.60.120.260:FF:000002">
    <property type="entry name" value="Coagulation factor VIII"/>
    <property type="match status" value="1"/>
</dbReference>
<dbReference type="PROSITE" id="PS50022">
    <property type="entry name" value="FA58C_3"/>
    <property type="match status" value="1"/>
</dbReference>
<keyword evidence="2" id="KW-0597">Phosphoprotein</keyword>
<dbReference type="Gene3D" id="2.60.120.260">
    <property type="entry name" value="Galactose-binding domain-like"/>
    <property type="match status" value="1"/>
</dbReference>
<dbReference type="PROSITE" id="PS50820">
    <property type="entry name" value="LCCL"/>
    <property type="match status" value="1"/>
</dbReference>
<comment type="subcellular location">
    <subcellularLocation>
        <location evidence="1">Membrane</location>
        <topology evidence="1">Single-pass type I membrane protein</topology>
    </subcellularLocation>
</comment>
<feature type="disulfide bond" evidence="7">
    <location>
        <begin position="37"/>
        <end position="64"/>
    </location>
</feature>
<reference evidence="13" key="2">
    <citation type="submission" date="2025-09" db="UniProtKB">
        <authorList>
            <consortium name="Ensembl"/>
        </authorList>
    </citation>
    <scope>IDENTIFICATION</scope>
</reference>
<evidence type="ECO:0000256" key="8">
    <source>
        <dbReference type="SAM" id="Phobius"/>
    </source>
</evidence>
<dbReference type="GO" id="GO:0042060">
    <property type="term" value="P:wound healing"/>
    <property type="evidence" value="ECO:0007669"/>
    <property type="project" value="TreeGrafter"/>
</dbReference>
<dbReference type="InterPro" id="IPR008979">
    <property type="entry name" value="Galactose-bd-like_sf"/>
</dbReference>
<dbReference type="PANTHER" id="PTHR46806:SF3">
    <property type="entry name" value="DISCOIDIN, CUB AND LCCL DOMAIN-CONTAINING PROTEIN 2"/>
    <property type="match status" value="1"/>
</dbReference>
<feature type="domain" description="F5/8 type C" evidence="11">
    <location>
        <begin position="253"/>
        <end position="403"/>
    </location>
</feature>
<dbReference type="InterPro" id="IPR000421">
    <property type="entry name" value="FA58C"/>
</dbReference>
<evidence type="ECO:0000256" key="1">
    <source>
        <dbReference type="ARBA" id="ARBA00004479"/>
    </source>
</evidence>
<dbReference type="GO" id="GO:0005886">
    <property type="term" value="C:plasma membrane"/>
    <property type="evidence" value="ECO:0007669"/>
    <property type="project" value="TreeGrafter"/>
</dbReference>
<dbReference type="Gene3D" id="2.170.130.20">
    <property type="entry name" value="LCCL-like domain"/>
    <property type="match status" value="1"/>
</dbReference>
<dbReference type="FunFam" id="2.60.120.290:FF:000005">
    <property type="entry name" value="Procollagen C-endopeptidase enhancer 1"/>
    <property type="match status" value="1"/>
</dbReference>
<keyword evidence="9" id="KW-0732">Signal</keyword>
<reference evidence="13" key="1">
    <citation type="submission" date="2025-08" db="UniProtKB">
        <authorList>
            <consortium name="Ensembl"/>
        </authorList>
    </citation>
    <scope>IDENTIFICATION</scope>
</reference>
<dbReference type="Gene3D" id="2.60.120.290">
    <property type="entry name" value="Spermadhesin, CUB domain"/>
    <property type="match status" value="1"/>
</dbReference>
<keyword evidence="6 7" id="KW-1015">Disulfide bond</keyword>
<protein>
    <recommendedName>
        <fullName evidence="15">Discoidin, CUB and LCCL domain containing 2</fullName>
    </recommendedName>
</protein>
<keyword evidence="4 8" id="KW-1133">Transmembrane helix</keyword>
<dbReference type="SMART" id="SM00042">
    <property type="entry name" value="CUB"/>
    <property type="match status" value="1"/>
</dbReference>
<evidence type="ECO:0000256" key="5">
    <source>
        <dbReference type="ARBA" id="ARBA00023136"/>
    </source>
</evidence>
<dbReference type="SUPFAM" id="SSF49785">
    <property type="entry name" value="Galactose-binding domain-like"/>
    <property type="match status" value="1"/>
</dbReference>
<evidence type="ECO:0000256" key="9">
    <source>
        <dbReference type="SAM" id="SignalP"/>
    </source>
</evidence>
<feature type="domain" description="CUB" evidence="10">
    <location>
        <begin position="37"/>
        <end position="150"/>
    </location>
</feature>
<dbReference type="AlphaFoldDB" id="A0A3Q3ILY4"/>
<dbReference type="CDD" id="cd00041">
    <property type="entry name" value="CUB"/>
    <property type="match status" value="1"/>
</dbReference>
<evidence type="ECO:0000259" key="11">
    <source>
        <dbReference type="PROSITE" id="PS50022"/>
    </source>
</evidence>
<dbReference type="PROSITE" id="PS01180">
    <property type="entry name" value="CUB"/>
    <property type="match status" value="1"/>
</dbReference>
<dbReference type="PANTHER" id="PTHR46806">
    <property type="entry name" value="F5/8 TYPE C DOMAIN-CONTAINING PROTEIN"/>
    <property type="match status" value="1"/>
</dbReference>
<keyword evidence="3 8" id="KW-0812">Transmembrane</keyword>
<organism evidence="13 14">
    <name type="scientific">Monopterus albus</name>
    <name type="common">Swamp eel</name>
    <dbReference type="NCBI Taxonomy" id="43700"/>
    <lineage>
        <taxon>Eukaryota</taxon>
        <taxon>Metazoa</taxon>
        <taxon>Chordata</taxon>
        <taxon>Craniata</taxon>
        <taxon>Vertebrata</taxon>
        <taxon>Euteleostomi</taxon>
        <taxon>Actinopterygii</taxon>
        <taxon>Neopterygii</taxon>
        <taxon>Teleostei</taxon>
        <taxon>Neoteleostei</taxon>
        <taxon>Acanthomorphata</taxon>
        <taxon>Anabantaria</taxon>
        <taxon>Synbranchiformes</taxon>
        <taxon>Synbranchidae</taxon>
        <taxon>Monopterus</taxon>
    </lineage>
</organism>
<evidence type="ECO:0000259" key="10">
    <source>
        <dbReference type="PROSITE" id="PS01180"/>
    </source>
</evidence>
<evidence type="ECO:0000256" key="2">
    <source>
        <dbReference type="ARBA" id="ARBA00022553"/>
    </source>
</evidence>
<dbReference type="GO" id="GO:0038023">
    <property type="term" value="F:signaling receptor activity"/>
    <property type="evidence" value="ECO:0007669"/>
    <property type="project" value="TreeGrafter"/>
</dbReference>
<dbReference type="SUPFAM" id="SSF49854">
    <property type="entry name" value="Spermadhesin, CUB domain"/>
    <property type="match status" value="1"/>
</dbReference>
<evidence type="ECO:0000313" key="13">
    <source>
        <dbReference type="Ensembl" id="ENSMALP00000005802.1"/>
    </source>
</evidence>
<feature type="domain" description="LCCL" evidence="12">
    <location>
        <begin position="145"/>
        <end position="238"/>
    </location>
</feature>
<name>A0A3Q3ILY4_MONAL</name>
<dbReference type="Pfam" id="PF03815">
    <property type="entry name" value="LCCL"/>
    <property type="match status" value="1"/>
</dbReference>
<dbReference type="InterPro" id="IPR035914">
    <property type="entry name" value="Sperma_CUB_dom_sf"/>
</dbReference>
<feature type="chain" id="PRO_5018729813" description="Discoidin, CUB and LCCL domain containing 2" evidence="9">
    <location>
        <begin position="33"/>
        <end position="634"/>
    </location>
</feature>
<keyword evidence="14" id="KW-1185">Reference proteome</keyword>
<dbReference type="Pfam" id="PF00431">
    <property type="entry name" value="CUB"/>
    <property type="match status" value="1"/>
</dbReference>
<evidence type="ECO:0000256" key="7">
    <source>
        <dbReference type="PROSITE-ProRule" id="PRU00059"/>
    </source>
</evidence>
<dbReference type="Proteomes" id="UP000261600">
    <property type="component" value="Unplaced"/>
</dbReference>
<evidence type="ECO:0008006" key="15">
    <source>
        <dbReference type="Google" id="ProtNLM"/>
    </source>
</evidence>
<dbReference type="SMART" id="SM00231">
    <property type="entry name" value="FA58C"/>
    <property type="match status" value="1"/>
</dbReference>
<dbReference type="InterPro" id="IPR004043">
    <property type="entry name" value="LCCL"/>
</dbReference>
<evidence type="ECO:0000259" key="12">
    <source>
        <dbReference type="PROSITE" id="PS50820"/>
    </source>
</evidence>
<evidence type="ECO:0000256" key="3">
    <source>
        <dbReference type="ARBA" id="ARBA00022692"/>
    </source>
</evidence>
<feature type="transmembrane region" description="Helical" evidence="8">
    <location>
        <begin position="422"/>
        <end position="447"/>
    </location>
</feature>